<organism evidence="6 7">
    <name type="scientific">Capsulimonas corticalis</name>
    <dbReference type="NCBI Taxonomy" id="2219043"/>
    <lineage>
        <taxon>Bacteria</taxon>
        <taxon>Bacillati</taxon>
        <taxon>Armatimonadota</taxon>
        <taxon>Armatimonadia</taxon>
        <taxon>Capsulimonadales</taxon>
        <taxon>Capsulimonadaceae</taxon>
        <taxon>Capsulimonas</taxon>
    </lineage>
</organism>
<feature type="DNA-binding region" description="H-T-H motif" evidence="4">
    <location>
        <begin position="22"/>
        <end position="41"/>
    </location>
</feature>
<keyword evidence="2 4" id="KW-0238">DNA-binding</keyword>
<dbReference type="GO" id="GO:0000976">
    <property type="term" value="F:transcription cis-regulatory region binding"/>
    <property type="evidence" value="ECO:0007669"/>
    <property type="project" value="TreeGrafter"/>
</dbReference>
<dbReference type="SUPFAM" id="SSF46689">
    <property type="entry name" value="Homeodomain-like"/>
    <property type="match status" value="1"/>
</dbReference>
<evidence type="ECO:0000256" key="4">
    <source>
        <dbReference type="PROSITE-ProRule" id="PRU00335"/>
    </source>
</evidence>
<evidence type="ECO:0000256" key="3">
    <source>
        <dbReference type="ARBA" id="ARBA00023163"/>
    </source>
</evidence>
<dbReference type="Gene3D" id="1.10.357.10">
    <property type="entry name" value="Tetracycline Repressor, domain 2"/>
    <property type="match status" value="1"/>
</dbReference>
<reference evidence="6 7" key="1">
    <citation type="journal article" date="2019" name="Int. J. Syst. Evol. Microbiol.">
        <title>Capsulimonas corticalis gen. nov., sp. nov., an aerobic capsulated bacterium, of a novel bacterial order, Capsulimonadales ord. nov., of the class Armatimonadia of the phylum Armatimonadetes.</title>
        <authorList>
            <person name="Li J."/>
            <person name="Kudo C."/>
            <person name="Tonouchi A."/>
        </authorList>
    </citation>
    <scope>NUCLEOTIDE SEQUENCE [LARGE SCALE GENOMIC DNA]</scope>
    <source>
        <strain evidence="6 7">AX-7</strain>
    </source>
</reference>
<name>A0A9N7L3M6_9BACT</name>
<dbReference type="AlphaFoldDB" id="A0A9N7L3M6"/>
<evidence type="ECO:0000256" key="1">
    <source>
        <dbReference type="ARBA" id="ARBA00023015"/>
    </source>
</evidence>
<feature type="domain" description="HTH tetR-type" evidence="5">
    <location>
        <begin position="1"/>
        <end position="59"/>
    </location>
</feature>
<dbReference type="PROSITE" id="PS50977">
    <property type="entry name" value="HTH_TETR_2"/>
    <property type="match status" value="1"/>
</dbReference>
<dbReference type="EMBL" id="AP025739">
    <property type="protein sequence ID" value="BDI30218.1"/>
    <property type="molecule type" value="Genomic_DNA"/>
</dbReference>
<dbReference type="PRINTS" id="PR00455">
    <property type="entry name" value="HTHTETR"/>
</dbReference>
<keyword evidence="1" id="KW-0805">Transcription regulation</keyword>
<evidence type="ECO:0000259" key="5">
    <source>
        <dbReference type="PROSITE" id="PS50977"/>
    </source>
</evidence>
<dbReference type="Pfam" id="PF00440">
    <property type="entry name" value="TetR_N"/>
    <property type="match status" value="1"/>
</dbReference>
<protein>
    <recommendedName>
        <fullName evidence="5">HTH tetR-type domain-containing protein</fullName>
    </recommendedName>
</protein>
<dbReference type="PANTHER" id="PTHR30055">
    <property type="entry name" value="HTH-TYPE TRANSCRIPTIONAL REGULATOR RUTR"/>
    <property type="match status" value="1"/>
</dbReference>
<dbReference type="Proteomes" id="UP000287394">
    <property type="component" value="Chromosome"/>
</dbReference>
<dbReference type="InterPro" id="IPR050109">
    <property type="entry name" value="HTH-type_TetR-like_transc_reg"/>
</dbReference>
<evidence type="ECO:0000256" key="2">
    <source>
        <dbReference type="ARBA" id="ARBA00023125"/>
    </source>
</evidence>
<evidence type="ECO:0000313" key="6">
    <source>
        <dbReference type="EMBL" id="BDI30218.1"/>
    </source>
</evidence>
<dbReference type="GO" id="GO:0003700">
    <property type="term" value="F:DNA-binding transcription factor activity"/>
    <property type="evidence" value="ECO:0007669"/>
    <property type="project" value="TreeGrafter"/>
</dbReference>
<dbReference type="PANTHER" id="PTHR30055:SF234">
    <property type="entry name" value="HTH-TYPE TRANSCRIPTIONAL REGULATOR BETI"/>
    <property type="match status" value="1"/>
</dbReference>
<keyword evidence="3" id="KW-0804">Transcription</keyword>
<accession>A0A9N7L3M6</accession>
<dbReference type="KEGG" id="ccot:CCAX7_22690"/>
<keyword evidence="7" id="KW-1185">Reference proteome</keyword>
<dbReference type="InterPro" id="IPR001647">
    <property type="entry name" value="HTH_TetR"/>
</dbReference>
<evidence type="ECO:0000313" key="7">
    <source>
        <dbReference type="Proteomes" id="UP000287394"/>
    </source>
</evidence>
<sequence length="191" mass="20290">MRAHLLAAGRALFASQGYEATTLQQVVAAAGTSIGNCYFYFADKEALLLAVAEAVRSELAAAVDIAVAGLEGPPRMAVALYTAMRVILSDTGAAAITLAQPSARAATVAYFTDRAERMFSAIPVPAGPPLLAAHAWQGAIFFIAEGVIAGRFPEDHDTVARFLVRWNLRAIGLSEEEIDRTLLAVNARMEK</sequence>
<gene>
    <name evidence="6" type="ORF">CCAX7_22690</name>
</gene>
<proteinExistence type="predicted"/>
<dbReference type="InterPro" id="IPR009057">
    <property type="entry name" value="Homeodomain-like_sf"/>
</dbReference>